<dbReference type="AlphaFoldDB" id="A0AAN9XQ50"/>
<dbReference type="FunFam" id="1.10.472.10:FF:000060">
    <property type="entry name" value="D6-type cyclin"/>
    <property type="match status" value="1"/>
</dbReference>
<comment type="subunit">
    <text evidence="2">Interacts with the CDC2 protein kinase to form a serine/threonine kinase holoenzyme complex also known as maturation promoting factor (MPF). The cyclin subunit imparts substrate specificity to the complex.</text>
</comment>
<dbReference type="Gene3D" id="1.10.472.10">
    <property type="entry name" value="Cyclin-like"/>
    <property type="match status" value="2"/>
</dbReference>
<proteinExistence type="inferred from homology"/>
<dbReference type="GO" id="GO:0051301">
    <property type="term" value="P:cell division"/>
    <property type="evidence" value="ECO:0007669"/>
    <property type="project" value="UniProtKB-KW"/>
</dbReference>
<keyword evidence="5" id="KW-0131">Cell cycle</keyword>
<evidence type="ECO:0000256" key="7">
    <source>
        <dbReference type="RuleBase" id="RU000383"/>
    </source>
</evidence>
<keyword evidence="4 7" id="KW-0195">Cyclin</keyword>
<gene>
    <name evidence="10" type="ORF">VNO78_13918</name>
</gene>
<dbReference type="InterPro" id="IPR036915">
    <property type="entry name" value="Cyclin-like_sf"/>
</dbReference>
<dbReference type="SMART" id="SM00385">
    <property type="entry name" value="CYCLIN"/>
    <property type="match status" value="1"/>
</dbReference>
<dbReference type="SMART" id="SM01332">
    <property type="entry name" value="Cyclin_C"/>
    <property type="match status" value="1"/>
</dbReference>
<evidence type="ECO:0000256" key="3">
    <source>
        <dbReference type="ARBA" id="ARBA00022618"/>
    </source>
</evidence>
<organism evidence="10 11">
    <name type="scientific">Psophocarpus tetragonolobus</name>
    <name type="common">Winged bean</name>
    <name type="synonym">Dolichos tetragonolobus</name>
    <dbReference type="NCBI Taxonomy" id="3891"/>
    <lineage>
        <taxon>Eukaryota</taxon>
        <taxon>Viridiplantae</taxon>
        <taxon>Streptophyta</taxon>
        <taxon>Embryophyta</taxon>
        <taxon>Tracheophyta</taxon>
        <taxon>Spermatophyta</taxon>
        <taxon>Magnoliopsida</taxon>
        <taxon>eudicotyledons</taxon>
        <taxon>Gunneridae</taxon>
        <taxon>Pentapetalae</taxon>
        <taxon>rosids</taxon>
        <taxon>fabids</taxon>
        <taxon>Fabales</taxon>
        <taxon>Fabaceae</taxon>
        <taxon>Papilionoideae</taxon>
        <taxon>50 kb inversion clade</taxon>
        <taxon>NPAAA clade</taxon>
        <taxon>indigoferoid/millettioid clade</taxon>
        <taxon>Phaseoleae</taxon>
        <taxon>Psophocarpus</taxon>
    </lineage>
</organism>
<dbReference type="Pfam" id="PF02984">
    <property type="entry name" value="Cyclin_C"/>
    <property type="match status" value="1"/>
</dbReference>
<dbReference type="Pfam" id="PF00134">
    <property type="entry name" value="Cyclin_N"/>
    <property type="match status" value="1"/>
</dbReference>
<dbReference type="CDD" id="cd20544">
    <property type="entry name" value="CYCLIN_AtCycD-like_rpt2"/>
    <property type="match status" value="1"/>
</dbReference>
<dbReference type="InterPro" id="IPR013763">
    <property type="entry name" value="Cyclin-like_dom"/>
</dbReference>
<dbReference type="Proteomes" id="UP001386955">
    <property type="component" value="Unassembled WGS sequence"/>
</dbReference>
<dbReference type="InterPro" id="IPR039361">
    <property type="entry name" value="Cyclin"/>
</dbReference>
<feature type="domain" description="Cyclin-like" evidence="8">
    <location>
        <begin position="82"/>
        <end position="171"/>
    </location>
</feature>
<dbReference type="PANTHER" id="PTHR10177">
    <property type="entry name" value="CYCLINS"/>
    <property type="match status" value="1"/>
</dbReference>
<dbReference type="InterPro" id="IPR006671">
    <property type="entry name" value="Cyclin_N"/>
</dbReference>
<evidence type="ECO:0000256" key="1">
    <source>
        <dbReference type="ARBA" id="ARBA00009065"/>
    </source>
</evidence>
<evidence type="ECO:0000313" key="10">
    <source>
        <dbReference type="EMBL" id="KAK7401996.1"/>
    </source>
</evidence>
<accession>A0AAN9XQ50</accession>
<comment type="caution">
    <text evidence="10">The sequence shown here is derived from an EMBL/GenBank/DDBJ whole genome shotgun (WGS) entry which is preliminary data.</text>
</comment>
<name>A0AAN9XQ50_PSOTE</name>
<evidence type="ECO:0000259" key="9">
    <source>
        <dbReference type="SMART" id="SM01332"/>
    </source>
</evidence>
<dbReference type="EMBL" id="JAYMYS010000003">
    <property type="protein sequence ID" value="KAK7401996.1"/>
    <property type="molecule type" value="Genomic_DNA"/>
</dbReference>
<protein>
    <recommendedName>
        <fullName evidence="6">B-like cyclin</fullName>
    </recommendedName>
</protein>
<reference evidence="10 11" key="1">
    <citation type="submission" date="2024-01" db="EMBL/GenBank/DDBJ databases">
        <title>The genomes of 5 underutilized Papilionoideae crops provide insights into root nodulation and disease resistanc.</title>
        <authorList>
            <person name="Jiang F."/>
        </authorList>
    </citation>
    <scope>NUCLEOTIDE SEQUENCE [LARGE SCALE GENOMIC DNA]</scope>
    <source>
        <strain evidence="10">DUOXIRENSHENG_FW03</strain>
        <tissue evidence="10">Leaves</tissue>
    </source>
</reference>
<sequence length="345" mass="39139">MQLSLISSLLSPGEHQLHQTVNTFHLSMDFDLENPLGNFHDLPCDAVPSLFLIESDHIPPPNYCHSLKTSDFDISVRGDVVSFISQFACTFHPVLPYLAINYLDRFLANQGILEPKPWANKLLAISCFSLAAKMLKTEYSATDVQVLLNHGDGGAIFETQTVQRMEGLVLGALQWRMRSITPFSFIPFFLNLFRLKDPALTHVLKDRASEIILNSQREIKLLEFRPSIVAASALLYASHELFPFQYPCFLRAISDCSYVNKETMVQCYNVIQDIAREEYESVLNINSTSDTPVNVLDEHFLSSESEKTSGINVAPTVMQEQDYKRRRLTAYGNKHTVPFSHFHQC</sequence>
<dbReference type="InterPro" id="IPR004367">
    <property type="entry name" value="Cyclin_C-dom"/>
</dbReference>
<dbReference type="SUPFAM" id="SSF47954">
    <property type="entry name" value="Cyclin-like"/>
    <property type="match status" value="2"/>
</dbReference>
<evidence type="ECO:0000313" key="11">
    <source>
        <dbReference type="Proteomes" id="UP001386955"/>
    </source>
</evidence>
<keyword evidence="3" id="KW-0132">Cell division</keyword>
<evidence type="ECO:0000256" key="6">
    <source>
        <dbReference type="ARBA" id="ARBA00032263"/>
    </source>
</evidence>
<comment type="similarity">
    <text evidence="1">Belongs to the cyclin family. Cyclin D subfamily.</text>
</comment>
<feature type="domain" description="Cyclin C-terminal" evidence="9">
    <location>
        <begin position="180"/>
        <end position="314"/>
    </location>
</feature>
<evidence type="ECO:0000259" key="8">
    <source>
        <dbReference type="SMART" id="SM00385"/>
    </source>
</evidence>
<keyword evidence="11" id="KW-1185">Reference proteome</keyword>
<dbReference type="FunFam" id="1.10.472.10:FF:000040">
    <property type="entry name" value="D6-type cyclin"/>
    <property type="match status" value="1"/>
</dbReference>
<evidence type="ECO:0000256" key="2">
    <source>
        <dbReference type="ARBA" id="ARBA00011177"/>
    </source>
</evidence>
<evidence type="ECO:0000256" key="5">
    <source>
        <dbReference type="ARBA" id="ARBA00023306"/>
    </source>
</evidence>
<evidence type="ECO:0000256" key="4">
    <source>
        <dbReference type="ARBA" id="ARBA00023127"/>
    </source>
</evidence>